<feature type="region of interest" description="Disordered" evidence="12">
    <location>
        <begin position="2571"/>
        <end position="2591"/>
    </location>
</feature>
<gene>
    <name evidence="14" type="ORF">HMPREF1544_00763</name>
</gene>
<keyword evidence="8" id="KW-0509">mRNA transport</keyword>
<comment type="similarity">
    <text evidence="10">Belongs to the UPL family. TOM1/PTR1 subfamily.</text>
</comment>
<dbReference type="InParanoid" id="S2KJ61"/>
<dbReference type="SUPFAM" id="SSF48371">
    <property type="entry name" value="ARM repeat"/>
    <property type="match status" value="1"/>
</dbReference>
<protein>
    <recommendedName>
        <fullName evidence="4">HECT-type E3 ubiquitin transferase</fullName>
        <ecNumber evidence="4">2.3.2.26</ecNumber>
    </recommendedName>
</protein>
<dbReference type="GO" id="GO:0000209">
    <property type="term" value="P:protein polyubiquitination"/>
    <property type="evidence" value="ECO:0007669"/>
    <property type="project" value="TreeGrafter"/>
</dbReference>
<dbReference type="GO" id="GO:0061630">
    <property type="term" value="F:ubiquitin protein ligase activity"/>
    <property type="evidence" value="ECO:0007669"/>
    <property type="project" value="UniProtKB-EC"/>
</dbReference>
<dbReference type="FunFam" id="3.30.2160.10:FF:000001">
    <property type="entry name" value="E3 ubiquitin-protein ligase NEDD4-like"/>
    <property type="match status" value="1"/>
</dbReference>
<dbReference type="InterPro" id="IPR000569">
    <property type="entry name" value="HECT_dom"/>
</dbReference>
<dbReference type="FunFam" id="3.90.1750.10:FF:000003">
    <property type="entry name" value="E3 ubiquitin-protein ligase UPL1"/>
    <property type="match status" value="1"/>
</dbReference>
<dbReference type="FunFam" id="3.30.2410.10:FF:000004">
    <property type="entry name" value="E3 ubiquitin-protein ligase HUWE1, variant"/>
    <property type="match status" value="1"/>
</dbReference>
<dbReference type="GO" id="GO:0051028">
    <property type="term" value="P:mRNA transport"/>
    <property type="evidence" value="ECO:0007669"/>
    <property type="project" value="UniProtKB-KW"/>
</dbReference>
<dbReference type="GO" id="GO:0005634">
    <property type="term" value="C:nucleus"/>
    <property type="evidence" value="ECO:0007669"/>
    <property type="project" value="UniProtKB-SubCell"/>
</dbReference>
<accession>S2KJ61</accession>
<dbReference type="eggNOG" id="KOG0939">
    <property type="taxonomic scope" value="Eukaryota"/>
</dbReference>
<dbReference type="PANTHER" id="PTHR11254">
    <property type="entry name" value="HECT DOMAIN UBIQUITIN-PROTEIN LIGASE"/>
    <property type="match status" value="1"/>
</dbReference>
<dbReference type="Proteomes" id="UP000014254">
    <property type="component" value="Unassembled WGS sequence"/>
</dbReference>
<feature type="compositionally biased region" description="Acidic residues" evidence="12">
    <location>
        <begin position="2121"/>
        <end position="2135"/>
    </location>
</feature>
<dbReference type="OMA" id="NSEEWRE"/>
<evidence type="ECO:0000256" key="11">
    <source>
        <dbReference type="PROSITE-ProRule" id="PRU00104"/>
    </source>
</evidence>
<sequence>MKITRVSIRKPAPLPEMLATAVEHLVQDNENDIKTWVLSAWNFPRGDLFQFVAVLNRFDTLLEMTCQAYDLKENQIQKEPFTDETKQMLLAILNFSKILFENCTNRNIYNSYEHLNNLLNTTDIDILEAVLRLMLRPAQRVNNPKAVQSSFLAHQDKVTELARGGSIADLASTDTAMGNSRICMSFFRTSKGAEQQQEEGLHAINISIVPDQCTDRELFWKLVEEHQVPRENHFELLNRVRIANHISDMAVRQQLLIIRFISIVIMAHTMSETIAQNRVFIYEPHLVPQIAQLVSYDNSVPVDIQTYALYALDGIARHRSKVTEVLAAFNASANHGVLLHLLRQLCQSTSAYTVDFLDALFTLLTFLLQTSAGGTMLMSAGIMSTLIQVLDHPSNSNPIYRKAFIKVIGLLDTIMSNINTSFSSFCSANGLDVLLKVIQTQVDECIASNQQPPNYDALTLVKNALRFLIRMMESSDTADGLRNLIESSIPHTIIKVMEHHHIFGPSVFALVINVATTFIHNEPTSLSVLQELRLPQSFLKTFKTYDQPNFEVLMASVHSFGAICLNSAGLDMFNQASPLPHFFSLMTAPSFVTNASDVGNATALGTTMDELIRHHPKLKFEVFKCTNQLLQQVIEIGYSEKGRPLDNCHELVYQRRTEDPPTERAECLLLGFVDLVARFLEGFLRNVDNVKEFVKYGGPELLLSYYSLPMLPYDFSVSNAFDSLGFVFRVIADVSPNALAKLIAASVFESSRFIFDELPNDRSLVYEYIEANGKDDASQKAGNDLFKKFSILFGYIGLLSTIFSSAILTSNKFAGRLVEWCIEKSPDDKNVIQLLGDIHRRMVWQNILLRDSVPKAWYSTAQNAPDQADLKDSRVINVRRFKLLLSEVPPALMPVLQGIIKVSTNRRIPTAAGSSLSFPERAKLVAAEIAALFKTSLAYMFDADNAPECRYDYYASMFSMISMLLLDDRSRTALETPIAVAFEDAGVIDFLLNDMLPRFWNAAQDKIKASEQDDALAQRINTCIELLLAILHHLGSSKLFFNSPHTNILTQVSPEDDYTTSPQLLDPYHWVASMQLKLTGLYKYLSSPLLCKFSRHVLHSLLRCVTQNMKHEGESHPRARRTGGVRKSEVDVSTIAYYDTNRRALISMGFEPDRVEDALLTMRYGICALDNLFSRRLVQHTVEDGPPLLRISSELQSSNPLTTTEFDAGVRILVNMWYDPALATESLRENNNLAQAALSLARYRPSALRTPSINPPADNITVVEDDNDEEYEDIATEDEEGEADDNMYTTEEEDNNDVYVPSQDGGSARPNHLMLQAKTAADETQEQNLKELAEKRKEMRAHIPQILARLVDQRSDLDFEVRGLMAMLCCGDPHHWEENTKDTVRLFFGDEPNESQDALFMFKSSINKIRIFALLLREPSMQDVMSLLITTMSDYMSWFEFLDILVDHPDFPDPKWLTTLFLILEAGLAQSDEPKDTAAPQDESRLQPAIVTPENRTKLMKYCINLLKMDSLVEDNLISVLRIIVRLTKHHTAALQFVELGGLEPLFKRPSSGFKALKIQQTYIIMILRHIIESKQVLTVTMREWLVSFFTNPRAETVDIDAFIRNHSNLVLRDPQVFAHVSTQLCRLGNTPKSIRYIGAKDGQDTDGTNESTVKTSSLVIHFLLNQLVQTQAIDNESNIKLAYTGFLLQCIFELVSSYPSCKFDIVNFAASTDDDSHVQETHVRQSILFKLTNTLLPYNAINTATDQDRKKQGVSMWVASLLVGMCYDTTYVQEKDKEAHKKVLAQIRKHVLDVVAQSLQDTLHSSVTASVKYNRYFALTELCHRILNARPTGITVDVNVKEEDAVKQVSKLMLEKNFVPILISVISDVDVNYPQARSILNSILRPLEQLTKAAIRIHRESPPAAEPAVLDNIQREIDQANQVMHAVHQQNDGDQEEEEEDDDQDMYIPMDTDEEDTEAGEVNDLYRNSSLAMFDGTALEEESSEDESDDDISMASSGDEIIEDTSDSSGLEIDLDSDSSSMDEDDEDIVFRRHRFHHADTDEEDSSGTDNSDTDAESESDTNSFSSNEYDSSNESLNSDRSDSIHSNDSRDLAWQLAEDGHLGGHARRRRRDSSLLSVDENDDDMDIDPADYELDTDGLNAEELEDVERNLDLFNSMTRGGGDATQIINPTVRGSLNGNSGNGNGAGRPFDSVILHPLLRGTSSNVTDAPADASSLSAETAILCGANSNHLQAYEDIIGGSAVRILENLFSQQRQRDSHGADEPSQPTARQADMEESTTKDAESQENKETLDLLKEFQPSHTTDRWTQEAHMVYIPAVASAKASKVASRIAAELKDIQKDEPNTEEEEQHAVEQSEEAHDIFLNATSSNDDGSSSEIEVQLEVEEDEEDDEDDEDEEENLDPNEQQQDRVVVMIHGEEVDITGTGIDVEFLEALPDDLRAEVISQQMAERRPSIESMDQDEISPEFLAALPPDIRNEVLRQESIDRSRRQARDFLDTEDMDQLVESNNANNNPPNIAVNTTELEGVQMHPNLGLASRVNFSITQPVPGTGSGGPTPSRDDANATWRIGRTSNADQHTSRDPAKPSNHHKDAIRIVDKSQLATLARLVFVPQSISKALLNRLLLSLCENSKTRSDLLSLLVCILQDGSTDLAAVDRSFMDLSIHKSSSSKSSKVEQEPVHAVSAPAENVPNLIAQRCLEILYYVVASHDRSLAYFLTEHDSLSYLKRRHSTGSSRKSKITSKASLGNSTAVKYPILVLIGLLDRPVFRDNVTLMEQLMNLLEVMCRPIPNLVSNYNKKTKADTAEHRRAPPQPPQIPFEYIEKIVDVLSIGECSSHTFRSTINVLSRLSPLDGVMDAIIDGLTSIANTCGKQIIVDLQQLYLILDQLKAGAELEGSALAQFSAATSHQARLLRVLKAMDYLYTRNNKRNMSSDHAEQNEKAVLKIYDKLDFLPLWTKLGACLGLIQEREDLLNVASVLLPLVESFMAVSKHVNNKGYTAKANTETAGPAEEFFLNFTEEHKKILNIMVRNNPSLMSGSFSLLIHNPKILEFDNKRNYFNQQLHKRNNRREQYPSLRLSLDRANVFEDTYRKLQGLTGDEIKYGKLNVHFHGEEGVDAGGVAREWFSVLARQMFDPNYALFITSAADKLTYQPNRASGVNSEHLSYFKCVGRIIGKAIHDGRLLDAYFTRSFYKLMLGRSVDYRDVEAVDPAYYKSLVWMLENDITDIIDLTFSVETDDFGTNKIIDLKPDGRNIPVTEENKHEYVTLVTEQKLVLAIKDQVNAFLEGFHDIIPASLIQIFNEQELELLISGLPDIDIDEWKANTVYEGYTLSSPQIQWFWRAVRSFDQEERAKLLQFSTGTSKVPLEGFAELQGSNGVQKFQIHKEFGDVNRLPSAHTCFNQIDLPQYLTYEDLRSNLFKAISECSTGFAFQ</sequence>
<dbReference type="PROSITE" id="PS50237">
    <property type="entry name" value="HECT"/>
    <property type="match status" value="1"/>
</dbReference>
<dbReference type="VEuPathDB" id="FungiDB:HMPREF1544_00763"/>
<evidence type="ECO:0000256" key="8">
    <source>
        <dbReference type="ARBA" id="ARBA00022816"/>
    </source>
</evidence>
<feature type="compositionally biased region" description="Polar residues" evidence="12">
    <location>
        <begin position="2366"/>
        <end position="2379"/>
    </location>
</feature>
<dbReference type="CDD" id="cd00078">
    <property type="entry name" value="HECTc"/>
    <property type="match status" value="1"/>
</dbReference>
<dbReference type="SMART" id="SM00119">
    <property type="entry name" value="HECTc"/>
    <property type="match status" value="1"/>
</dbReference>
<dbReference type="Gene3D" id="3.90.1750.10">
    <property type="entry name" value="Hect, E3 ligase catalytic domains"/>
    <property type="match status" value="1"/>
</dbReference>
<dbReference type="GO" id="GO:0005737">
    <property type="term" value="C:cytoplasm"/>
    <property type="evidence" value="ECO:0007669"/>
    <property type="project" value="TreeGrafter"/>
</dbReference>
<evidence type="ECO:0000256" key="4">
    <source>
        <dbReference type="ARBA" id="ARBA00012485"/>
    </source>
</evidence>
<feature type="compositionally biased region" description="Polar residues" evidence="12">
    <location>
        <begin position="2062"/>
        <end position="2078"/>
    </location>
</feature>
<dbReference type="Pfam" id="PF14377">
    <property type="entry name" value="UBM"/>
    <property type="match status" value="2"/>
</dbReference>
<feature type="region of interest" description="Disordered" evidence="12">
    <location>
        <begin position="2338"/>
        <end position="2410"/>
    </location>
</feature>
<evidence type="ECO:0000256" key="7">
    <source>
        <dbReference type="ARBA" id="ARBA00022786"/>
    </source>
</evidence>
<feature type="region of interest" description="Disordered" evidence="12">
    <location>
        <begin position="2038"/>
        <end position="2088"/>
    </location>
</feature>
<comment type="subcellular location">
    <subcellularLocation>
        <location evidence="2">Nucleus</location>
    </subcellularLocation>
</comment>
<dbReference type="Pfam" id="PF00632">
    <property type="entry name" value="HECT"/>
    <property type="match status" value="1"/>
</dbReference>
<keyword evidence="7 11" id="KW-0833">Ubl conjugation pathway</keyword>
<feature type="region of interest" description="Disordered" evidence="12">
    <location>
        <begin position="1926"/>
        <end position="1963"/>
    </location>
</feature>
<dbReference type="FunCoup" id="S2KJ61">
    <property type="interactions" value="984"/>
</dbReference>
<dbReference type="Gene3D" id="3.30.2410.10">
    <property type="entry name" value="Hect, E3 ligase catalytic domain"/>
    <property type="match status" value="1"/>
</dbReference>
<dbReference type="EMBL" id="KE123900">
    <property type="protein sequence ID" value="EPB92465.1"/>
    <property type="molecule type" value="Genomic_DNA"/>
</dbReference>
<dbReference type="PANTHER" id="PTHR11254:SF67">
    <property type="entry name" value="E3 UBIQUITIN-PROTEIN LIGASE HUWE1"/>
    <property type="match status" value="1"/>
</dbReference>
<evidence type="ECO:0000256" key="12">
    <source>
        <dbReference type="SAM" id="MobiDB-lite"/>
    </source>
</evidence>
<feature type="region of interest" description="Disordered" evidence="12">
    <location>
        <begin position="2255"/>
        <end position="2290"/>
    </location>
</feature>
<feature type="active site" description="Glycyl thioester intermediate" evidence="11">
    <location>
        <position position="3400"/>
    </location>
</feature>
<feature type="compositionally biased region" description="Acidic residues" evidence="12">
    <location>
        <begin position="2014"/>
        <end position="2026"/>
    </location>
</feature>
<dbReference type="InterPro" id="IPR010309">
    <property type="entry name" value="E3_Ub_ligase_DUF908"/>
</dbReference>
<keyword evidence="15" id="KW-1185">Reference proteome</keyword>
<dbReference type="EC" id="2.3.2.26" evidence="4"/>
<evidence type="ECO:0000256" key="3">
    <source>
        <dbReference type="ARBA" id="ARBA00004906"/>
    </source>
</evidence>
<feature type="compositionally biased region" description="Acidic residues" evidence="12">
    <location>
        <begin position="2381"/>
        <end position="2403"/>
    </location>
</feature>
<feature type="region of interest" description="Disordered" evidence="12">
    <location>
        <begin position="2104"/>
        <end position="2135"/>
    </location>
</feature>
<evidence type="ECO:0000313" key="14">
    <source>
        <dbReference type="EMBL" id="EPB92465.1"/>
    </source>
</evidence>
<evidence type="ECO:0000256" key="1">
    <source>
        <dbReference type="ARBA" id="ARBA00000885"/>
    </source>
</evidence>
<dbReference type="UniPathway" id="UPA00143"/>
<dbReference type="InterPro" id="IPR035983">
    <property type="entry name" value="Hect_E3_ubiquitin_ligase"/>
</dbReference>
<dbReference type="Pfam" id="PF06025">
    <property type="entry name" value="DUF913"/>
    <property type="match status" value="2"/>
</dbReference>
<dbReference type="Gene3D" id="1.25.10.10">
    <property type="entry name" value="Leucine-rich Repeat Variant"/>
    <property type="match status" value="1"/>
</dbReference>
<reference evidence="15" key="1">
    <citation type="submission" date="2013-05" db="EMBL/GenBank/DDBJ databases">
        <title>The Genome sequence of Mucor circinelloides f. circinelloides 1006PhL.</title>
        <authorList>
            <consortium name="The Broad Institute Genomics Platform"/>
            <person name="Cuomo C."/>
            <person name="Earl A."/>
            <person name="Findley K."/>
            <person name="Lee S.C."/>
            <person name="Walker B."/>
            <person name="Young S."/>
            <person name="Zeng Q."/>
            <person name="Gargeya S."/>
            <person name="Fitzgerald M."/>
            <person name="Haas B."/>
            <person name="Abouelleil A."/>
            <person name="Allen A.W."/>
            <person name="Alvarado L."/>
            <person name="Arachchi H.M."/>
            <person name="Berlin A.M."/>
            <person name="Chapman S.B."/>
            <person name="Gainer-Dewar J."/>
            <person name="Goldberg J."/>
            <person name="Griggs A."/>
            <person name="Gujja S."/>
            <person name="Hansen M."/>
            <person name="Howarth C."/>
            <person name="Imamovic A."/>
            <person name="Ireland A."/>
            <person name="Larimer J."/>
            <person name="McCowan C."/>
            <person name="Murphy C."/>
            <person name="Pearson M."/>
            <person name="Poon T.W."/>
            <person name="Priest M."/>
            <person name="Roberts A."/>
            <person name="Saif S."/>
            <person name="Shea T."/>
            <person name="Sisk P."/>
            <person name="Sykes S."/>
            <person name="Wortman J."/>
            <person name="Nusbaum C."/>
            <person name="Birren B."/>
        </authorList>
    </citation>
    <scope>NUCLEOTIDE SEQUENCE [LARGE SCALE GENOMIC DNA]</scope>
    <source>
        <strain evidence="15">1006PhL</strain>
    </source>
</reference>
<dbReference type="FunFam" id="3.90.1750.10:FF:000026">
    <property type="entry name" value="E3 ubiquitin-protein ligase HACE1"/>
    <property type="match status" value="1"/>
</dbReference>
<feature type="compositionally biased region" description="Acidic residues" evidence="12">
    <location>
        <begin position="2042"/>
        <end position="2061"/>
    </location>
</feature>
<dbReference type="SUPFAM" id="SSF56204">
    <property type="entry name" value="Hect, E3 ligase catalytic domain"/>
    <property type="match status" value="1"/>
</dbReference>
<dbReference type="InterPro" id="IPR050409">
    <property type="entry name" value="E3_ubiq-protein_ligase"/>
</dbReference>
<evidence type="ECO:0000256" key="5">
    <source>
        <dbReference type="ARBA" id="ARBA00022448"/>
    </source>
</evidence>
<name>S2KJ61_MUCC1</name>
<feature type="region of interest" description="Disordered" evidence="12">
    <location>
        <begin position="2001"/>
        <end position="2026"/>
    </location>
</feature>
<feature type="compositionally biased region" description="Basic and acidic residues" evidence="12">
    <location>
        <begin position="2351"/>
        <end position="2362"/>
    </location>
</feature>
<organism evidence="14 15">
    <name type="scientific">Mucor circinelloides f. circinelloides (strain 1006PhL)</name>
    <name type="common">Mucormycosis agent</name>
    <name type="synonym">Calyptromyces circinelloides</name>
    <dbReference type="NCBI Taxonomy" id="1220926"/>
    <lineage>
        <taxon>Eukaryota</taxon>
        <taxon>Fungi</taxon>
        <taxon>Fungi incertae sedis</taxon>
        <taxon>Mucoromycota</taxon>
        <taxon>Mucoromycotina</taxon>
        <taxon>Mucoromycetes</taxon>
        <taxon>Mucorales</taxon>
        <taxon>Mucorineae</taxon>
        <taxon>Mucoraceae</taxon>
        <taxon>Mucor</taxon>
    </lineage>
</organism>
<dbReference type="STRING" id="1220926.S2KJ61"/>
<feature type="compositionally biased region" description="Acidic residues" evidence="12">
    <location>
        <begin position="1934"/>
        <end position="1962"/>
    </location>
</feature>
<dbReference type="InterPro" id="IPR011989">
    <property type="entry name" value="ARM-like"/>
</dbReference>
<evidence type="ECO:0000256" key="6">
    <source>
        <dbReference type="ARBA" id="ARBA00022679"/>
    </source>
</evidence>
<dbReference type="Gene3D" id="3.30.2160.10">
    <property type="entry name" value="Hect, E3 ligase catalytic domain"/>
    <property type="match status" value="1"/>
</dbReference>
<keyword evidence="6" id="KW-0808">Transferase</keyword>
<dbReference type="Pfam" id="PF06012">
    <property type="entry name" value="DUF908"/>
    <property type="match status" value="2"/>
</dbReference>
<evidence type="ECO:0000256" key="9">
    <source>
        <dbReference type="ARBA" id="ARBA00023242"/>
    </source>
</evidence>
<feature type="domain" description="HECT" evidence="13">
    <location>
        <begin position="3097"/>
        <end position="3433"/>
    </location>
</feature>
<feature type="compositionally biased region" description="Basic and acidic residues" evidence="12">
    <location>
        <begin position="2578"/>
        <end position="2591"/>
    </location>
</feature>
<keyword evidence="9" id="KW-0539">Nucleus</keyword>
<comment type="catalytic activity">
    <reaction evidence="1">
        <text>S-ubiquitinyl-[E2 ubiquitin-conjugating enzyme]-L-cysteine + [acceptor protein]-L-lysine = [E2 ubiquitin-conjugating enzyme]-L-cysteine + N(6)-ubiquitinyl-[acceptor protein]-L-lysine.</text>
        <dbReference type="EC" id="2.3.2.26"/>
    </reaction>
</comment>
<evidence type="ECO:0000259" key="13">
    <source>
        <dbReference type="PROSITE" id="PS50237"/>
    </source>
</evidence>
<feature type="compositionally biased region" description="Basic and acidic residues" evidence="12">
    <location>
        <begin position="2279"/>
        <end position="2290"/>
    </location>
</feature>
<evidence type="ECO:0000256" key="2">
    <source>
        <dbReference type="ARBA" id="ARBA00004123"/>
    </source>
</evidence>
<dbReference type="GO" id="GO:0006511">
    <property type="term" value="P:ubiquitin-dependent protein catabolic process"/>
    <property type="evidence" value="ECO:0007669"/>
    <property type="project" value="TreeGrafter"/>
</dbReference>
<dbReference type="OrthoDB" id="8068875at2759"/>
<dbReference type="InterPro" id="IPR025527">
    <property type="entry name" value="HUWE1/Rev1_UBM"/>
</dbReference>
<proteinExistence type="inferred from homology"/>
<evidence type="ECO:0000313" key="15">
    <source>
        <dbReference type="Proteomes" id="UP000014254"/>
    </source>
</evidence>
<feature type="compositionally biased region" description="Basic and acidic residues" evidence="12">
    <location>
        <begin position="2079"/>
        <end position="2088"/>
    </location>
</feature>
<dbReference type="InterPro" id="IPR016024">
    <property type="entry name" value="ARM-type_fold"/>
</dbReference>
<evidence type="ECO:0000256" key="10">
    <source>
        <dbReference type="ARBA" id="ARBA00034494"/>
    </source>
</evidence>
<dbReference type="InterPro" id="IPR010314">
    <property type="entry name" value="E3_Ub_ligase_DUF913"/>
</dbReference>
<keyword evidence="5" id="KW-0813">Transport</keyword>
<comment type="pathway">
    <text evidence="3">Protein modification; protein ubiquitination.</text>
</comment>